<dbReference type="GO" id="GO:0046872">
    <property type="term" value="F:metal ion binding"/>
    <property type="evidence" value="ECO:0007669"/>
    <property type="project" value="InterPro"/>
</dbReference>
<sequence length="173" mass="18954">MTQASAFAQLLYLGAGSRDILRVDFIVGEDGVPYMLEGNSLPGCTATSLVPKAAKVSGVSFERMTSELVYAAMKRPQEVRPDKAPAAAISAPAEQPAWRPSRQAAPPNPMLVRLCRWLFRLALVLCAIPILAIGLRGMAAGYPDAWIFLVNGLFLLCAEFIFKWFNLLEKKKK</sequence>
<dbReference type="AlphaFoldDB" id="A0A645HIU1"/>
<protein>
    <submittedName>
        <fullName evidence="4">D-alanine--D-alanine ligase</fullName>
        <ecNumber evidence="4">6.3.2.4</ecNumber>
    </submittedName>
</protein>
<keyword evidence="2" id="KW-1133">Transmembrane helix</keyword>
<dbReference type="GO" id="GO:0005524">
    <property type="term" value="F:ATP binding"/>
    <property type="evidence" value="ECO:0007669"/>
    <property type="project" value="InterPro"/>
</dbReference>
<dbReference type="GO" id="GO:0008716">
    <property type="term" value="F:D-alanine-D-alanine ligase activity"/>
    <property type="evidence" value="ECO:0007669"/>
    <property type="project" value="UniProtKB-EC"/>
</dbReference>
<dbReference type="EC" id="6.3.2.4" evidence="4"/>
<organism evidence="4">
    <name type="scientific">bioreactor metagenome</name>
    <dbReference type="NCBI Taxonomy" id="1076179"/>
    <lineage>
        <taxon>unclassified sequences</taxon>
        <taxon>metagenomes</taxon>
        <taxon>ecological metagenomes</taxon>
    </lineage>
</organism>
<feature type="transmembrane region" description="Helical" evidence="2">
    <location>
        <begin position="145"/>
        <end position="165"/>
    </location>
</feature>
<reference evidence="4" key="1">
    <citation type="submission" date="2019-08" db="EMBL/GenBank/DDBJ databases">
        <authorList>
            <person name="Kucharzyk K."/>
            <person name="Murdoch R.W."/>
            <person name="Higgins S."/>
            <person name="Loffler F."/>
        </authorList>
    </citation>
    <scope>NUCLEOTIDE SEQUENCE</scope>
</reference>
<comment type="caution">
    <text evidence="4">The sequence shown here is derived from an EMBL/GenBank/DDBJ whole genome shotgun (WGS) entry which is preliminary data.</text>
</comment>
<feature type="transmembrane region" description="Helical" evidence="2">
    <location>
        <begin position="117"/>
        <end position="139"/>
    </location>
</feature>
<dbReference type="Pfam" id="PF07478">
    <property type="entry name" value="Dala_Dala_lig_C"/>
    <property type="match status" value="1"/>
</dbReference>
<proteinExistence type="predicted"/>
<evidence type="ECO:0000259" key="3">
    <source>
        <dbReference type="PROSITE" id="PS50975"/>
    </source>
</evidence>
<evidence type="ECO:0000256" key="2">
    <source>
        <dbReference type="SAM" id="Phobius"/>
    </source>
</evidence>
<feature type="domain" description="ATP-grasp" evidence="3">
    <location>
        <begin position="13"/>
        <end position="70"/>
    </location>
</feature>
<dbReference type="Gene3D" id="3.30.470.20">
    <property type="entry name" value="ATP-grasp fold, B domain"/>
    <property type="match status" value="1"/>
</dbReference>
<keyword evidence="2" id="KW-0812">Transmembrane</keyword>
<dbReference type="InterPro" id="IPR011761">
    <property type="entry name" value="ATP-grasp"/>
</dbReference>
<gene>
    <name evidence="4" type="primary">ddl_57</name>
    <name evidence="4" type="ORF">SDC9_186402</name>
</gene>
<keyword evidence="2" id="KW-0472">Membrane</keyword>
<name>A0A645HIU1_9ZZZZ</name>
<dbReference type="SUPFAM" id="SSF56059">
    <property type="entry name" value="Glutathione synthetase ATP-binding domain-like"/>
    <property type="match status" value="1"/>
</dbReference>
<accession>A0A645HIU1</accession>
<evidence type="ECO:0000313" key="4">
    <source>
        <dbReference type="EMBL" id="MPN38877.1"/>
    </source>
</evidence>
<dbReference type="PROSITE" id="PS50975">
    <property type="entry name" value="ATP_GRASP"/>
    <property type="match status" value="1"/>
</dbReference>
<dbReference type="InterPro" id="IPR011095">
    <property type="entry name" value="Dala_Dala_lig_C"/>
</dbReference>
<keyword evidence="1 4" id="KW-0436">Ligase</keyword>
<dbReference type="EMBL" id="VSSQ01094365">
    <property type="protein sequence ID" value="MPN38877.1"/>
    <property type="molecule type" value="Genomic_DNA"/>
</dbReference>
<evidence type="ECO:0000256" key="1">
    <source>
        <dbReference type="ARBA" id="ARBA00022598"/>
    </source>
</evidence>